<organism evidence="2 3">
    <name type="scientific">Aetokthonos hydrillicola Thurmond2011</name>
    <dbReference type="NCBI Taxonomy" id="2712845"/>
    <lineage>
        <taxon>Bacteria</taxon>
        <taxon>Bacillati</taxon>
        <taxon>Cyanobacteriota</taxon>
        <taxon>Cyanophyceae</taxon>
        <taxon>Nostocales</taxon>
        <taxon>Hapalosiphonaceae</taxon>
        <taxon>Aetokthonos</taxon>
    </lineage>
</organism>
<feature type="chain" id="PRO_5043055395" evidence="1">
    <location>
        <begin position="24"/>
        <end position="126"/>
    </location>
</feature>
<accession>A0AAP5I3F0</accession>
<dbReference type="Proteomes" id="UP000667802">
    <property type="component" value="Unassembled WGS sequence"/>
</dbReference>
<feature type="signal peptide" evidence="1">
    <location>
        <begin position="1"/>
        <end position="23"/>
    </location>
</feature>
<evidence type="ECO:0000313" key="2">
    <source>
        <dbReference type="EMBL" id="MDR9894367.1"/>
    </source>
</evidence>
<dbReference type="EMBL" id="JAALHA020000002">
    <property type="protein sequence ID" value="MDR9894367.1"/>
    <property type="molecule type" value="Genomic_DNA"/>
</dbReference>
<keyword evidence="3" id="KW-1185">Reference proteome</keyword>
<comment type="caution">
    <text evidence="2">The sequence shown here is derived from an EMBL/GenBank/DDBJ whole genome shotgun (WGS) entry which is preliminary data.</text>
</comment>
<evidence type="ECO:0000313" key="3">
    <source>
        <dbReference type="Proteomes" id="UP000667802"/>
    </source>
</evidence>
<dbReference type="Pfam" id="PF14271">
    <property type="entry name" value="DUF4359"/>
    <property type="match status" value="1"/>
</dbReference>
<evidence type="ECO:0000256" key="1">
    <source>
        <dbReference type="SAM" id="SignalP"/>
    </source>
</evidence>
<name>A0AAP5I3F0_9CYAN</name>
<reference evidence="3" key="1">
    <citation type="journal article" date="2021" name="Science">
        <title>Hunting the eagle killer: A cyanobacterial neurotoxin causes vacuolar myelinopathy.</title>
        <authorList>
            <person name="Breinlinger S."/>
            <person name="Phillips T.J."/>
            <person name="Haram B.N."/>
            <person name="Mares J."/>
            <person name="Martinez Yerena J.A."/>
            <person name="Hrouzek P."/>
            <person name="Sobotka R."/>
            <person name="Henderson W.M."/>
            <person name="Schmieder P."/>
            <person name="Williams S.M."/>
            <person name="Lauderdale J.D."/>
            <person name="Wilde H.D."/>
            <person name="Gerrin W."/>
            <person name="Kust A."/>
            <person name="Washington J.W."/>
            <person name="Wagner C."/>
            <person name="Geier B."/>
            <person name="Liebeke M."/>
            <person name="Enke H."/>
            <person name="Niedermeyer T.H.J."/>
            <person name="Wilde S.B."/>
        </authorList>
    </citation>
    <scope>NUCLEOTIDE SEQUENCE [LARGE SCALE GENOMIC DNA]</scope>
    <source>
        <strain evidence="3">Thurmond2011</strain>
    </source>
</reference>
<keyword evidence="1" id="KW-0732">Signal</keyword>
<dbReference type="InterPro" id="IPR025578">
    <property type="entry name" value="DUF4359"/>
</dbReference>
<protein>
    <submittedName>
        <fullName evidence="2">DUF4359 domain-containing protein</fullName>
    </submittedName>
</protein>
<sequence length="126" mass="14354">MRFLSVITCVGVVGLAALGVAMAKTNPTKADYEDYAVQRLTEYLDQNVCTKTTSLLENLIKFDCQKFLNSANPQIREIIAGSTHRENFIVFSIYRTEFKLNSWLPSYKLETVGAFDSFYTYNSQKQ</sequence>
<dbReference type="AlphaFoldDB" id="A0AAP5I3F0"/>
<gene>
    <name evidence="2" type="ORF">G7B40_007245</name>
</gene>
<proteinExistence type="predicted"/>